<protein>
    <submittedName>
        <fullName evidence="6">LysR family transcriptional regulator</fullName>
    </submittedName>
</protein>
<dbReference type="Proteomes" id="UP000708298">
    <property type="component" value="Unassembled WGS sequence"/>
</dbReference>
<evidence type="ECO:0000259" key="5">
    <source>
        <dbReference type="PROSITE" id="PS50931"/>
    </source>
</evidence>
<evidence type="ECO:0000256" key="4">
    <source>
        <dbReference type="ARBA" id="ARBA00023163"/>
    </source>
</evidence>
<evidence type="ECO:0000256" key="1">
    <source>
        <dbReference type="ARBA" id="ARBA00009437"/>
    </source>
</evidence>
<keyword evidence="4" id="KW-0804">Transcription</keyword>
<evidence type="ECO:0000256" key="3">
    <source>
        <dbReference type="ARBA" id="ARBA00023125"/>
    </source>
</evidence>
<evidence type="ECO:0000313" key="7">
    <source>
        <dbReference type="Proteomes" id="UP000708298"/>
    </source>
</evidence>
<dbReference type="PANTHER" id="PTHR30126:SF40">
    <property type="entry name" value="HTH-TYPE TRANSCRIPTIONAL REGULATOR GLTR"/>
    <property type="match status" value="1"/>
</dbReference>
<dbReference type="GO" id="GO:0000976">
    <property type="term" value="F:transcription cis-regulatory region binding"/>
    <property type="evidence" value="ECO:0007669"/>
    <property type="project" value="TreeGrafter"/>
</dbReference>
<comment type="caution">
    <text evidence="6">The sequence shown here is derived from an EMBL/GenBank/DDBJ whole genome shotgun (WGS) entry which is preliminary data.</text>
</comment>
<dbReference type="InterPro" id="IPR000847">
    <property type="entry name" value="LysR_HTH_N"/>
</dbReference>
<name>A0A964E1C3_9PROT</name>
<evidence type="ECO:0000313" key="6">
    <source>
        <dbReference type="EMBL" id="MCB8878084.1"/>
    </source>
</evidence>
<dbReference type="PROSITE" id="PS50931">
    <property type="entry name" value="HTH_LYSR"/>
    <property type="match status" value="1"/>
</dbReference>
<keyword evidence="3" id="KW-0238">DNA-binding</keyword>
<dbReference type="RefSeq" id="WP_227323729.1">
    <property type="nucleotide sequence ID" value="NZ_JAESVB010000023.1"/>
</dbReference>
<dbReference type="AlphaFoldDB" id="A0A964E1C3"/>
<keyword evidence="7" id="KW-1185">Reference proteome</keyword>
<dbReference type="InterPro" id="IPR036388">
    <property type="entry name" value="WH-like_DNA-bd_sf"/>
</dbReference>
<reference evidence="6" key="1">
    <citation type="journal article" date="2021" name="Microorganisms">
        <title>Acidisoma silvae sp. nov. and Acidisomacellulosilytica sp. nov., Two Acidophilic Bacteria Isolated from Decaying Wood, Hydrolyzing Cellulose and Producing Poly-3-hydroxybutyrate.</title>
        <authorList>
            <person name="Mieszkin S."/>
            <person name="Pouder E."/>
            <person name="Uroz S."/>
            <person name="Simon-Colin C."/>
            <person name="Alain K."/>
        </authorList>
    </citation>
    <scope>NUCLEOTIDE SEQUENCE</scope>
    <source>
        <strain evidence="6">HW T2.11</strain>
    </source>
</reference>
<sequence length="302" mass="32948">MRPSSAQLEAFYWVARLGSVKEAARHLNVAPPTISLRIDQLEADLGHTMFERQGRHVVLTQRGEALVPHVAAVIEDYSKIHAAMGEAWQSHGVIRIGVTETFAQACLPAYMARVASRYPSVRLEFTVGTSADLEGEILERRLDLAFAINPTGDPKLTLVPLGTQPAVWAAAPSFNLPARLHPRDLAGILIVTNPPPAPMWWQITEWFRQAGLEPSAICRCTSPTMVAQLVAAGLGASLLPRRLVQGAIVAGRVKALGSKLPLHPSRMFAVFRFADNDRLIQDMVALGQAVMDHAQLIELQPS</sequence>
<dbReference type="InterPro" id="IPR036390">
    <property type="entry name" value="WH_DNA-bd_sf"/>
</dbReference>
<dbReference type="Pfam" id="PF00126">
    <property type="entry name" value="HTH_1"/>
    <property type="match status" value="1"/>
</dbReference>
<dbReference type="Pfam" id="PF03466">
    <property type="entry name" value="LysR_substrate"/>
    <property type="match status" value="1"/>
</dbReference>
<dbReference type="Gene3D" id="3.40.190.290">
    <property type="match status" value="1"/>
</dbReference>
<dbReference type="InterPro" id="IPR005119">
    <property type="entry name" value="LysR_subst-bd"/>
</dbReference>
<comment type="similarity">
    <text evidence="1">Belongs to the LysR transcriptional regulatory family.</text>
</comment>
<reference evidence="6" key="2">
    <citation type="submission" date="2021-01" db="EMBL/GenBank/DDBJ databases">
        <authorList>
            <person name="Mieszkin S."/>
            <person name="Pouder E."/>
            <person name="Alain K."/>
        </authorList>
    </citation>
    <scope>NUCLEOTIDE SEQUENCE</scope>
    <source>
        <strain evidence="6">HW T2.11</strain>
    </source>
</reference>
<proteinExistence type="inferred from homology"/>
<dbReference type="CDD" id="cd05466">
    <property type="entry name" value="PBP2_LTTR_substrate"/>
    <property type="match status" value="1"/>
</dbReference>
<organism evidence="6 7">
    <name type="scientific">Acidisoma silvae</name>
    <dbReference type="NCBI Taxonomy" id="2802396"/>
    <lineage>
        <taxon>Bacteria</taxon>
        <taxon>Pseudomonadati</taxon>
        <taxon>Pseudomonadota</taxon>
        <taxon>Alphaproteobacteria</taxon>
        <taxon>Acetobacterales</taxon>
        <taxon>Acidocellaceae</taxon>
        <taxon>Acidisoma</taxon>
    </lineage>
</organism>
<gene>
    <name evidence="6" type="ORF">ASILVAE211_23045</name>
</gene>
<keyword evidence="2" id="KW-0805">Transcription regulation</keyword>
<feature type="domain" description="HTH lysR-type" evidence="5">
    <location>
        <begin position="3"/>
        <end position="60"/>
    </location>
</feature>
<dbReference type="FunFam" id="1.10.10.10:FF:000001">
    <property type="entry name" value="LysR family transcriptional regulator"/>
    <property type="match status" value="1"/>
</dbReference>
<dbReference type="EMBL" id="JAESVB010000023">
    <property type="protein sequence ID" value="MCB8878084.1"/>
    <property type="molecule type" value="Genomic_DNA"/>
</dbReference>
<accession>A0A964E1C3</accession>
<dbReference type="SUPFAM" id="SSF46785">
    <property type="entry name" value="Winged helix' DNA-binding domain"/>
    <property type="match status" value="1"/>
</dbReference>
<evidence type="ECO:0000256" key="2">
    <source>
        <dbReference type="ARBA" id="ARBA00023015"/>
    </source>
</evidence>
<dbReference type="Gene3D" id="1.10.10.10">
    <property type="entry name" value="Winged helix-like DNA-binding domain superfamily/Winged helix DNA-binding domain"/>
    <property type="match status" value="1"/>
</dbReference>
<dbReference type="SUPFAM" id="SSF53850">
    <property type="entry name" value="Periplasmic binding protein-like II"/>
    <property type="match status" value="1"/>
</dbReference>
<dbReference type="PANTHER" id="PTHR30126">
    <property type="entry name" value="HTH-TYPE TRANSCRIPTIONAL REGULATOR"/>
    <property type="match status" value="1"/>
</dbReference>
<dbReference type="GO" id="GO:0003700">
    <property type="term" value="F:DNA-binding transcription factor activity"/>
    <property type="evidence" value="ECO:0007669"/>
    <property type="project" value="InterPro"/>
</dbReference>